<feature type="compositionally biased region" description="Polar residues" evidence="8">
    <location>
        <begin position="14"/>
        <end position="24"/>
    </location>
</feature>
<evidence type="ECO:0000256" key="8">
    <source>
        <dbReference type="SAM" id="MobiDB-lite"/>
    </source>
</evidence>
<evidence type="ECO:0000313" key="10">
    <source>
        <dbReference type="EMBL" id="KAG0450838.1"/>
    </source>
</evidence>
<dbReference type="InterPro" id="IPR017441">
    <property type="entry name" value="Protein_kinase_ATP_BS"/>
</dbReference>
<feature type="region of interest" description="Disordered" evidence="8">
    <location>
        <begin position="1"/>
        <end position="46"/>
    </location>
</feature>
<evidence type="ECO:0000256" key="3">
    <source>
        <dbReference type="ARBA" id="ARBA00022741"/>
    </source>
</evidence>
<accession>A0A835PDZ4</accession>
<keyword evidence="6" id="KW-0829">Tyrosine-protein kinase</keyword>
<keyword evidence="4" id="KW-0418">Kinase</keyword>
<dbReference type="GO" id="GO:0004713">
    <property type="term" value="F:protein tyrosine kinase activity"/>
    <property type="evidence" value="ECO:0007669"/>
    <property type="project" value="UniProtKB-KW"/>
</dbReference>
<organism evidence="10 11">
    <name type="scientific">Vanilla planifolia</name>
    <name type="common">Vanilla</name>
    <dbReference type="NCBI Taxonomy" id="51239"/>
    <lineage>
        <taxon>Eukaryota</taxon>
        <taxon>Viridiplantae</taxon>
        <taxon>Streptophyta</taxon>
        <taxon>Embryophyta</taxon>
        <taxon>Tracheophyta</taxon>
        <taxon>Spermatophyta</taxon>
        <taxon>Magnoliopsida</taxon>
        <taxon>Liliopsida</taxon>
        <taxon>Asparagales</taxon>
        <taxon>Orchidaceae</taxon>
        <taxon>Vanilloideae</taxon>
        <taxon>Vanilleae</taxon>
        <taxon>Vanilla</taxon>
    </lineage>
</organism>
<dbReference type="GO" id="GO:0005524">
    <property type="term" value="F:ATP binding"/>
    <property type="evidence" value="ECO:0007669"/>
    <property type="project" value="UniProtKB-UniRule"/>
</dbReference>
<dbReference type="PIRSF" id="PIRSF000654">
    <property type="entry name" value="Integrin-linked_kinase"/>
    <property type="match status" value="1"/>
</dbReference>
<feature type="domain" description="Protein kinase" evidence="9">
    <location>
        <begin position="68"/>
        <end position="350"/>
    </location>
</feature>
<feature type="binding site" evidence="7">
    <location>
        <position position="97"/>
    </location>
    <ligand>
        <name>ATP</name>
        <dbReference type="ChEBI" id="CHEBI:30616"/>
    </ligand>
</feature>
<dbReference type="PANTHER" id="PTHR47983:SF16">
    <property type="entry name" value="OS02G0565500 PROTEIN"/>
    <property type="match status" value="1"/>
</dbReference>
<dbReference type="AlphaFoldDB" id="A0A835PDZ4"/>
<dbReference type="PROSITE" id="PS00109">
    <property type="entry name" value="PROTEIN_KINASE_TYR"/>
    <property type="match status" value="1"/>
</dbReference>
<evidence type="ECO:0000259" key="9">
    <source>
        <dbReference type="PROSITE" id="PS50011"/>
    </source>
</evidence>
<dbReference type="SUPFAM" id="SSF56112">
    <property type="entry name" value="Protein kinase-like (PK-like)"/>
    <property type="match status" value="1"/>
</dbReference>
<keyword evidence="3 7" id="KW-0547">Nucleotide-binding</keyword>
<evidence type="ECO:0000256" key="2">
    <source>
        <dbReference type="ARBA" id="ARBA00022679"/>
    </source>
</evidence>
<evidence type="ECO:0000256" key="4">
    <source>
        <dbReference type="ARBA" id="ARBA00022777"/>
    </source>
</evidence>
<keyword evidence="2" id="KW-0808">Transferase</keyword>
<keyword evidence="11" id="KW-1185">Reference proteome</keyword>
<evidence type="ECO:0000256" key="7">
    <source>
        <dbReference type="PROSITE-ProRule" id="PRU10141"/>
    </source>
</evidence>
<name>A0A835PDZ4_VANPL</name>
<dbReference type="Gene3D" id="1.10.510.10">
    <property type="entry name" value="Transferase(Phosphotransferase) domain 1"/>
    <property type="match status" value="1"/>
</dbReference>
<comment type="caution">
    <text evidence="10">The sequence shown here is derived from an EMBL/GenBank/DDBJ whole genome shotgun (WGS) entry which is preliminary data.</text>
</comment>
<dbReference type="EMBL" id="JADCNL010000085">
    <property type="protein sequence ID" value="KAG0450838.1"/>
    <property type="molecule type" value="Genomic_DNA"/>
</dbReference>
<proteinExistence type="predicted"/>
<dbReference type="PROSITE" id="PS50011">
    <property type="entry name" value="PROTEIN_KINASE_DOM"/>
    <property type="match status" value="1"/>
</dbReference>
<keyword evidence="1" id="KW-0597">Phosphoprotein</keyword>
<dbReference type="InterPro" id="IPR052101">
    <property type="entry name" value="Plant_StressResp_Kinase"/>
</dbReference>
<dbReference type="FunFam" id="1.10.510.10:FF:000103">
    <property type="entry name" value="PTI1-like tyrosine-protein kinase 3"/>
    <property type="match status" value="1"/>
</dbReference>
<dbReference type="PANTHER" id="PTHR47983">
    <property type="entry name" value="PTO-INTERACTING PROTEIN 1-LIKE"/>
    <property type="match status" value="1"/>
</dbReference>
<dbReference type="Gene3D" id="3.30.200.20">
    <property type="entry name" value="Phosphorylase Kinase, domain 1"/>
    <property type="match status" value="1"/>
</dbReference>
<dbReference type="Pfam" id="PF07714">
    <property type="entry name" value="PK_Tyr_Ser-Thr"/>
    <property type="match status" value="1"/>
</dbReference>
<dbReference type="InterPro" id="IPR000719">
    <property type="entry name" value="Prot_kinase_dom"/>
</dbReference>
<gene>
    <name evidence="10" type="ORF">HPP92_026733</name>
</gene>
<evidence type="ECO:0000313" key="11">
    <source>
        <dbReference type="Proteomes" id="UP000636800"/>
    </source>
</evidence>
<dbReference type="InterPro" id="IPR020635">
    <property type="entry name" value="Tyr_kinase_cat_dom"/>
</dbReference>
<protein>
    <recommendedName>
        <fullName evidence="9">Protein kinase domain-containing protein</fullName>
    </recommendedName>
</protein>
<reference evidence="10 11" key="1">
    <citation type="journal article" date="2020" name="Nat. Food">
        <title>A phased Vanilla planifolia genome enables genetic improvement of flavour and production.</title>
        <authorList>
            <person name="Hasing T."/>
            <person name="Tang H."/>
            <person name="Brym M."/>
            <person name="Khazi F."/>
            <person name="Huang T."/>
            <person name="Chambers A.H."/>
        </authorList>
    </citation>
    <scope>NUCLEOTIDE SEQUENCE [LARGE SCALE GENOMIC DNA]</scope>
    <source>
        <tissue evidence="10">Leaf</tissue>
    </source>
</reference>
<dbReference type="Proteomes" id="UP000636800">
    <property type="component" value="Unassembled WGS sequence"/>
</dbReference>
<evidence type="ECO:0000256" key="1">
    <source>
        <dbReference type="ARBA" id="ARBA00022553"/>
    </source>
</evidence>
<dbReference type="PROSITE" id="PS00107">
    <property type="entry name" value="PROTEIN_KINASE_ATP"/>
    <property type="match status" value="1"/>
</dbReference>
<dbReference type="OrthoDB" id="1931917at2759"/>
<dbReference type="InterPro" id="IPR011009">
    <property type="entry name" value="Kinase-like_dom_sf"/>
</dbReference>
<sequence length="360" mass="39344">MMCCGGGEEDIYSQPMNPSVTPPTRNAPGNDREPRDPTASKSGAPQKVLPIEIPAIPLAELNRLTNNFGPKALIGEGSYGKVYQATLSSGRAAAIKKLDPSASQESDADFAAQLSLVSRLKHEYFMELLGYCLEDGNRILVYQFATLGSLHDLLHGRKGVQGAEPGPVLSWIQRVKIAYGAARGLEYLHEKVQPSIVHRDVRSSNILLFDDYEAKMADFNLTNQSPDTAARLHSTRVLGTFGYHAPEYAMTGTLNQKSDVYSFGVVLLELLTGRKPVDHTMPKGQQSLVTWATPRLSEDKVKQCVDPKLKEDYPPKAVAKLAAVAALCVQYEADFRPNMTIVVKALQPLLSSKPGQEQHG</sequence>
<keyword evidence="5 7" id="KW-0067">ATP-binding</keyword>
<evidence type="ECO:0000256" key="6">
    <source>
        <dbReference type="ARBA" id="ARBA00023137"/>
    </source>
</evidence>
<dbReference type="InterPro" id="IPR008266">
    <property type="entry name" value="Tyr_kinase_AS"/>
</dbReference>
<dbReference type="SMART" id="SM00219">
    <property type="entry name" value="TyrKc"/>
    <property type="match status" value="1"/>
</dbReference>
<dbReference type="FunFam" id="3.30.200.20:FF:000411">
    <property type="entry name" value="Pti1 kinase-like protein"/>
    <property type="match status" value="1"/>
</dbReference>
<dbReference type="InterPro" id="IPR001245">
    <property type="entry name" value="Ser-Thr/Tyr_kinase_cat_dom"/>
</dbReference>
<evidence type="ECO:0000256" key="5">
    <source>
        <dbReference type="ARBA" id="ARBA00022840"/>
    </source>
</evidence>